<evidence type="ECO:0000313" key="1">
    <source>
        <dbReference type="EMBL" id="KAF2101990.1"/>
    </source>
</evidence>
<dbReference type="Proteomes" id="UP000799772">
    <property type="component" value="Unassembled WGS sequence"/>
</dbReference>
<proteinExistence type="predicted"/>
<dbReference type="OrthoDB" id="2851338at2759"/>
<dbReference type="InterPro" id="IPR011008">
    <property type="entry name" value="Dimeric_a/b-barrel"/>
</dbReference>
<comment type="caution">
    <text evidence="1">The sequence shown here is derived from an EMBL/GenBank/DDBJ whole genome shotgun (WGS) entry which is preliminary data.</text>
</comment>
<dbReference type="AlphaFoldDB" id="A0A9P4II58"/>
<evidence type="ECO:0000313" key="2">
    <source>
        <dbReference type="Proteomes" id="UP000799772"/>
    </source>
</evidence>
<name>A0A9P4II58_9PEZI</name>
<organism evidence="1 2">
    <name type="scientific">Rhizodiscina lignyota</name>
    <dbReference type="NCBI Taxonomy" id="1504668"/>
    <lineage>
        <taxon>Eukaryota</taxon>
        <taxon>Fungi</taxon>
        <taxon>Dikarya</taxon>
        <taxon>Ascomycota</taxon>
        <taxon>Pezizomycotina</taxon>
        <taxon>Dothideomycetes</taxon>
        <taxon>Pleosporomycetidae</taxon>
        <taxon>Aulographales</taxon>
        <taxon>Rhizodiscinaceae</taxon>
        <taxon>Rhizodiscina</taxon>
    </lineage>
</organism>
<accession>A0A9P4II58</accession>
<protein>
    <submittedName>
        <fullName evidence="1">Uncharacterized protein</fullName>
    </submittedName>
</protein>
<keyword evidence="2" id="KW-1185">Reference proteome</keyword>
<dbReference type="EMBL" id="ML978123">
    <property type="protein sequence ID" value="KAF2101990.1"/>
    <property type="molecule type" value="Genomic_DNA"/>
</dbReference>
<dbReference type="SUPFAM" id="SSF54909">
    <property type="entry name" value="Dimeric alpha+beta barrel"/>
    <property type="match status" value="1"/>
</dbReference>
<reference evidence="1" key="1">
    <citation type="journal article" date="2020" name="Stud. Mycol.">
        <title>101 Dothideomycetes genomes: a test case for predicting lifestyles and emergence of pathogens.</title>
        <authorList>
            <person name="Haridas S."/>
            <person name="Albert R."/>
            <person name="Binder M."/>
            <person name="Bloem J."/>
            <person name="Labutti K."/>
            <person name="Salamov A."/>
            <person name="Andreopoulos B."/>
            <person name="Baker S."/>
            <person name="Barry K."/>
            <person name="Bills G."/>
            <person name="Bluhm B."/>
            <person name="Cannon C."/>
            <person name="Castanera R."/>
            <person name="Culley D."/>
            <person name="Daum C."/>
            <person name="Ezra D."/>
            <person name="Gonzalez J."/>
            <person name="Henrissat B."/>
            <person name="Kuo A."/>
            <person name="Liang C."/>
            <person name="Lipzen A."/>
            <person name="Lutzoni F."/>
            <person name="Magnuson J."/>
            <person name="Mondo S."/>
            <person name="Nolan M."/>
            <person name="Ohm R."/>
            <person name="Pangilinan J."/>
            <person name="Park H.-J."/>
            <person name="Ramirez L."/>
            <person name="Alfaro M."/>
            <person name="Sun H."/>
            <person name="Tritt A."/>
            <person name="Yoshinaga Y."/>
            <person name="Zwiers L.-H."/>
            <person name="Turgeon B."/>
            <person name="Goodwin S."/>
            <person name="Spatafora J."/>
            <person name="Crous P."/>
            <person name="Grigoriev I."/>
        </authorList>
    </citation>
    <scope>NUCLEOTIDE SEQUENCE</scope>
    <source>
        <strain evidence="1">CBS 133067</strain>
    </source>
</reference>
<gene>
    <name evidence="1" type="ORF">NA57DRAFT_73430</name>
</gene>
<sequence length="230" mass="26519">MPTAGLLFAKTSPKHPDLTEEVFNKWYSTEHIQDVVDAGLADLAIRYKNLDPKAKYQYLAVYRIPDVSKLSDEKFMATIKKDSKLLPGKEPGKNGEWPDVLDAEIPGYEILQSFEGPNDQKTRAKGIVTVAMEPAEGTDDDFDDWYRKQHLDMISMCRGYHRSTRYKKLDGSKPRYLAIHEYETTDFPGDQLKVVVGTEWSKKVIKNSPIFDRNMWEYITEYRKGGQEKL</sequence>